<dbReference type="RefSeq" id="WP_284340214.1">
    <property type="nucleotide sequence ID" value="NZ_BSNS01000009.1"/>
</dbReference>
<dbReference type="Pfam" id="PF25876">
    <property type="entry name" value="HH_MFP_RND"/>
    <property type="match status" value="1"/>
</dbReference>
<evidence type="ECO:0000313" key="6">
    <source>
        <dbReference type="EMBL" id="GLQ54768.1"/>
    </source>
</evidence>
<evidence type="ECO:0000256" key="1">
    <source>
        <dbReference type="ARBA" id="ARBA00004196"/>
    </source>
</evidence>
<evidence type="ECO:0000256" key="3">
    <source>
        <dbReference type="SAM" id="Coils"/>
    </source>
</evidence>
<name>A0ABQ5W4K2_9HYPH</name>
<feature type="domain" description="Multidrug resistance protein MdtA-like alpha-helical hairpin" evidence="4">
    <location>
        <begin position="117"/>
        <end position="178"/>
    </location>
</feature>
<dbReference type="PANTHER" id="PTHR32347:SF29">
    <property type="entry name" value="UPF0194 MEMBRANE PROTEIN YBHG"/>
    <property type="match status" value="1"/>
</dbReference>
<dbReference type="EMBL" id="BSNS01000009">
    <property type="protein sequence ID" value="GLQ54768.1"/>
    <property type="molecule type" value="Genomic_DNA"/>
</dbReference>
<dbReference type="InterPro" id="IPR058637">
    <property type="entry name" value="YknX-like_C"/>
</dbReference>
<dbReference type="Gene3D" id="2.40.420.20">
    <property type="match status" value="1"/>
</dbReference>
<dbReference type="SUPFAM" id="SSF111369">
    <property type="entry name" value="HlyD-like secretion proteins"/>
    <property type="match status" value="1"/>
</dbReference>
<organism evidence="6 7">
    <name type="scientific">Devosia nitrariae</name>
    <dbReference type="NCBI Taxonomy" id="2071872"/>
    <lineage>
        <taxon>Bacteria</taxon>
        <taxon>Pseudomonadati</taxon>
        <taxon>Pseudomonadota</taxon>
        <taxon>Alphaproteobacteria</taxon>
        <taxon>Hyphomicrobiales</taxon>
        <taxon>Devosiaceae</taxon>
        <taxon>Devosia</taxon>
    </lineage>
</organism>
<comment type="caution">
    <text evidence="6">The sequence shown here is derived from an EMBL/GenBank/DDBJ whole genome shotgun (WGS) entry which is preliminary data.</text>
</comment>
<keyword evidence="7" id="KW-1185">Reference proteome</keyword>
<dbReference type="PANTHER" id="PTHR32347">
    <property type="entry name" value="EFFLUX SYSTEM COMPONENT YKNX-RELATED"/>
    <property type="match status" value="1"/>
</dbReference>
<dbReference type="Proteomes" id="UP001156691">
    <property type="component" value="Unassembled WGS sequence"/>
</dbReference>
<sequence length="406" mass="42537">MAKKRSRFWIMAGGGIALAAALAYAFWPQPLVVDIGQVTRGPMSVTIGEEARTRVRTPHVVAAPADGRLLRVDIEPGDKVEGGLTTVARIAPSASPILDERSRAEARAAVSVAEAALKGARAELASAEADRTLATEELERARRLRMTGATSQSALDQAQRTWNTANATYEAAVAAVAMREAELESARVRLVRVGDTLGAGDDDGVLSLTAPISGTVLRVERQDAGPVTTGTPIMEIGDIERDLEVVAELLSTDAVQVSAGDRVEITGWGGGGKSLDGSVARVEPGAFTKVSALGVEEQRVRVIVEFSDASEQRAGLGAGYRVEVEIVVWEEEDALIAPSSALFREGNGWAVFTAADGKANLTPVEVGRNNGTRVQILGGVGEGDAVLLYPGPELEDGASIEPRTGP</sequence>
<keyword evidence="2 3" id="KW-0175">Coiled coil</keyword>
<evidence type="ECO:0000256" key="2">
    <source>
        <dbReference type="ARBA" id="ARBA00023054"/>
    </source>
</evidence>
<accession>A0ABQ5W4K2</accession>
<dbReference type="Gene3D" id="2.40.30.170">
    <property type="match status" value="1"/>
</dbReference>
<dbReference type="Gene3D" id="1.10.287.470">
    <property type="entry name" value="Helix hairpin bin"/>
    <property type="match status" value="1"/>
</dbReference>
<proteinExistence type="predicted"/>
<evidence type="ECO:0000259" key="4">
    <source>
        <dbReference type="Pfam" id="PF25876"/>
    </source>
</evidence>
<reference evidence="7" key="1">
    <citation type="journal article" date="2019" name="Int. J. Syst. Evol. Microbiol.">
        <title>The Global Catalogue of Microorganisms (GCM) 10K type strain sequencing project: providing services to taxonomists for standard genome sequencing and annotation.</title>
        <authorList>
            <consortium name="The Broad Institute Genomics Platform"/>
            <consortium name="The Broad Institute Genome Sequencing Center for Infectious Disease"/>
            <person name="Wu L."/>
            <person name="Ma J."/>
        </authorList>
    </citation>
    <scope>NUCLEOTIDE SEQUENCE [LARGE SCALE GENOMIC DNA]</scope>
    <source>
        <strain evidence="7">NBRC 112416</strain>
    </source>
</reference>
<evidence type="ECO:0000313" key="7">
    <source>
        <dbReference type="Proteomes" id="UP001156691"/>
    </source>
</evidence>
<evidence type="ECO:0000259" key="5">
    <source>
        <dbReference type="Pfam" id="PF25989"/>
    </source>
</evidence>
<dbReference type="InterPro" id="IPR058624">
    <property type="entry name" value="MdtA-like_HH"/>
</dbReference>
<dbReference type="InterPro" id="IPR050465">
    <property type="entry name" value="UPF0194_transport"/>
</dbReference>
<dbReference type="Pfam" id="PF25989">
    <property type="entry name" value="YknX_C"/>
    <property type="match status" value="1"/>
</dbReference>
<feature type="domain" description="YknX-like C-terminal permuted SH3-like" evidence="5">
    <location>
        <begin position="337"/>
        <end position="401"/>
    </location>
</feature>
<protein>
    <submittedName>
        <fullName evidence="6">Membrane protein</fullName>
    </submittedName>
</protein>
<comment type="subcellular location">
    <subcellularLocation>
        <location evidence="1">Cell envelope</location>
    </subcellularLocation>
</comment>
<feature type="coiled-coil region" evidence="3">
    <location>
        <begin position="103"/>
        <end position="144"/>
    </location>
</feature>
<gene>
    <name evidence="6" type="ORF">GCM10010862_20270</name>
</gene>